<reference evidence="2 3" key="1">
    <citation type="submission" date="2023-11" db="EMBL/GenBank/DDBJ databases">
        <authorList>
            <person name="Okamura Y."/>
        </authorList>
    </citation>
    <scope>NUCLEOTIDE SEQUENCE [LARGE SCALE GENOMIC DNA]</scope>
</reference>
<organism evidence="2 3">
    <name type="scientific">Leptosia nina</name>
    <dbReference type="NCBI Taxonomy" id="320188"/>
    <lineage>
        <taxon>Eukaryota</taxon>
        <taxon>Metazoa</taxon>
        <taxon>Ecdysozoa</taxon>
        <taxon>Arthropoda</taxon>
        <taxon>Hexapoda</taxon>
        <taxon>Insecta</taxon>
        <taxon>Pterygota</taxon>
        <taxon>Neoptera</taxon>
        <taxon>Endopterygota</taxon>
        <taxon>Lepidoptera</taxon>
        <taxon>Glossata</taxon>
        <taxon>Ditrysia</taxon>
        <taxon>Papilionoidea</taxon>
        <taxon>Pieridae</taxon>
        <taxon>Pierinae</taxon>
        <taxon>Leptosia</taxon>
    </lineage>
</organism>
<feature type="compositionally biased region" description="Polar residues" evidence="1">
    <location>
        <begin position="1587"/>
        <end position="1599"/>
    </location>
</feature>
<name>A0AAV1K011_9NEOP</name>
<sequence>MDDTQMNKTVDATATRKRRSSILKNQRPPRTPFSELEFNVATPTDTTKNRRVSFSKRTGVVEFETNEVSTAWKNFYEEHNRSLETSGNDDSVKAPRPPPISQLGRHIFDDQEFEEIETVDFCAAIRPTQSLPQEFQNSISNANFTDHLASLQCTTEKPILPQQRFELSELTDQQSKLFRNDLTIPTMAEMSNQMNVNFSLTQNKGDDLDEIQRDLARRAQQNIVGPTDFGLSEYIEIDINSTKIEISNDDNMSITDTIQSPKVQEISQALSKKNVANYSLDDKENILVNPYAPIRESDNFAIHEEVLVFDGKKLTIQKECKSKAEMPFTCDLPNFVSDSKPHSIITKDNNSIYNDENMPIPKEMPSRRKTIVFDDNMGDISTTQVVPGKVIEQRRRTIVFENDCDVSTTQAVPTNIIVDMVEKDKPSQLELCRNTTVYDNNCDISMTQAIPTNIVSALNNEALYTEPIKERRRTVIFDTDCDISTTQAIPANIITTTNGKFKTFEEKRTIVYDNDVDISTTQAIPTHIIDANTEAERRRTIVFDCDVSMTRAIPTNILDNKEQKERGGRRKTIVFDDDCNVSITQAIPALIYQDHAEPKIVLDNKNISIVQDNPPKPASNSTLNQHANDISITQAPPQNILPAKRQTIFNDNDISITQAIPTNNINIKNNIHDTKMDTSLTETLPPHVFPTQIDSQKHCPPVSADISTIEANPNQILPIMEDVLMHECQPTKEANQIKEIHNEDDHCPTAEEPSVFEAGVKLHPNLSLNKTDNQFENMHTSCNDRTAPGLLGSDINGINQSVDILQKNQYENIKQDLTNMSLKTPHTVSPCDKLEEVEGKKTCIKYEDLCHESTNQILVYQSADVNIKQESQQVNSESGVESNHSEKKASEESTIEYKDVTLKKSSEVLEKDIEIVPLVTDDTMEAKSVLRSISVTGSALSQTSSKFKKSILNELLDMSTASEECYEDKNHMAVIESPLIDNESVMDLVETSNIDDEAKSDPEVKSDDVFIIRKDSDEDEIKNLENATSVQEVDNKLPELEFREEDSVVDDLKNKLQSLKTAAKNRHYEQVVSPSEKEMDRSEFNDFNNSRKTKSFKNADDTRELLQMLSEFTDRPSLPPTIVEENDLSVMGEKIEQTQTEPRRISFAPNRRSVVLSKEDLLKNISMAHAALQRSRYFDESELDDATEVSDEVIEVDRTARRSLRISGDVVKALQFNDTNDDVSVELSPLKKTAFGETSYMKETREKAKVIPTYDVSDGIKELMSDLVKPMADVLPFEAGVLDKNTKKTPSTISTQIQANLVTSSQIDIDVEMHSNPESAFDVLQDKSLLNQIATLGGKALARVLNGSDSKPSQDELETNVKQSPRKSPRRRQSVPGGVLVFDHTNPLNNVLLSPRDYVNVHPYNPIKSSDTLNSEREQSAQFSATSSGEDRVEVERVSTQFNVNVKCIASGDAGVEIKPEPSESSVKSKPVSIDRSIEMKLNITETEINTDIAMKPNAELLEDNSSLTLVDDALARSTFDVDLDVPQSEEARSPVRVIYKMYQNGVLSEKVESDITSTDGDYETIESKPKKRSLSPNIGQKEVTPKPQSKMQRLSNSPEGGKSPQKRLTKTRNSPKKSITVQQLMAEFNVTEIDGNAISEEVNHAIEALSTDTDMYSVTSNASAKESVRSELMALGSDVSRVEWKNPCMSDQSSKNLIGECESSANVVAKIDMLPFMGSCDCEWDTSSGDVWSFLLLRARLRLTIRMEHSYLNASRSRVRADTPLVSVSVDSIHSTEKDPLVSLCLRFAMEAMRYECSRSCSKAGDVPSVLKRCANVSRIAVQWLKAMRDAMLRLAYQVDEDGYLTLKIANIPLRSVWEISLRIELIVEDAQETAWPRAGSVDVATIVADVDIDSETLRDLVSHVPHDWGHVPRTIWKLFKYLKNKRRDDEFYGLNFMNVKLNGI</sequence>
<feature type="region of interest" description="Disordered" evidence="1">
    <location>
        <begin position="1345"/>
        <end position="1380"/>
    </location>
</feature>
<feature type="region of interest" description="Disordered" evidence="1">
    <location>
        <begin position="1407"/>
        <end position="1434"/>
    </location>
</feature>
<feature type="compositionally biased region" description="Polar residues" evidence="1">
    <location>
        <begin position="1"/>
        <end position="12"/>
    </location>
</feature>
<proteinExistence type="predicted"/>
<dbReference type="EMBL" id="CAVLEF010000278">
    <property type="protein sequence ID" value="CAK1554388.1"/>
    <property type="molecule type" value="Genomic_DNA"/>
</dbReference>
<keyword evidence="3" id="KW-1185">Reference proteome</keyword>
<feature type="region of interest" description="Disordered" evidence="1">
    <location>
        <begin position="82"/>
        <end position="104"/>
    </location>
</feature>
<evidence type="ECO:0000313" key="2">
    <source>
        <dbReference type="EMBL" id="CAK1554388.1"/>
    </source>
</evidence>
<gene>
    <name evidence="2" type="ORF">LNINA_LOCUS13309</name>
</gene>
<feature type="region of interest" description="Disordered" evidence="1">
    <location>
        <begin position="870"/>
        <end position="893"/>
    </location>
</feature>
<feature type="region of interest" description="Disordered" evidence="1">
    <location>
        <begin position="1554"/>
        <end position="1619"/>
    </location>
</feature>
<feature type="compositionally biased region" description="Polar residues" evidence="1">
    <location>
        <begin position="870"/>
        <end position="882"/>
    </location>
</feature>
<protein>
    <submittedName>
        <fullName evidence="2">Uncharacterized protein</fullName>
    </submittedName>
</protein>
<evidence type="ECO:0000313" key="3">
    <source>
        <dbReference type="Proteomes" id="UP001497472"/>
    </source>
</evidence>
<feature type="compositionally biased region" description="Basic residues" evidence="1">
    <location>
        <begin position="1605"/>
        <end position="1616"/>
    </location>
</feature>
<evidence type="ECO:0000256" key="1">
    <source>
        <dbReference type="SAM" id="MobiDB-lite"/>
    </source>
</evidence>
<comment type="caution">
    <text evidence="2">The sequence shown here is derived from an EMBL/GenBank/DDBJ whole genome shotgun (WGS) entry which is preliminary data.</text>
</comment>
<accession>A0AAV1K011</accession>
<feature type="compositionally biased region" description="Basic and acidic residues" evidence="1">
    <location>
        <begin position="883"/>
        <end position="893"/>
    </location>
</feature>
<feature type="region of interest" description="Disordered" evidence="1">
    <location>
        <begin position="1"/>
        <end position="35"/>
    </location>
</feature>
<feature type="compositionally biased region" description="Basic residues" evidence="1">
    <location>
        <begin position="1364"/>
        <end position="1373"/>
    </location>
</feature>
<dbReference type="Proteomes" id="UP001497472">
    <property type="component" value="Unassembled WGS sequence"/>
</dbReference>